<dbReference type="Pfam" id="PF02653">
    <property type="entry name" value="BPD_transp_2"/>
    <property type="match status" value="1"/>
</dbReference>
<feature type="transmembrane region" description="Helical" evidence="6">
    <location>
        <begin position="246"/>
        <end position="265"/>
    </location>
</feature>
<gene>
    <name evidence="7" type="ORF">GKO32_25635</name>
</gene>
<dbReference type="GO" id="GO:0005886">
    <property type="term" value="C:plasma membrane"/>
    <property type="evidence" value="ECO:0007669"/>
    <property type="project" value="UniProtKB-SubCell"/>
</dbReference>
<evidence type="ECO:0000256" key="4">
    <source>
        <dbReference type="ARBA" id="ARBA00022989"/>
    </source>
</evidence>
<organism evidence="7 8">
    <name type="scientific">Amycolatopsis pithecellobii</name>
    <dbReference type="NCBI Taxonomy" id="664692"/>
    <lineage>
        <taxon>Bacteria</taxon>
        <taxon>Bacillati</taxon>
        <taxon>Actinomycetota</taxon>
        <taxon>Actinomycetes</taxon>
        <taxon>Pseudonocardiales</taxon>
        <taxon>Pseudonocardiaceae</taxon>
        <taxon>Amycolatopsis</taxon>
    </lineage>
</organism>
<dbReference type="EMBL" id="WMBA01000046">
    <property type="protein sequence ID" value="MTD57328.1"/>
    <property type="molecule type" value="Genomic_DNA"/>
</dbReference>
<keyword evidence="3 6" id="KW-0812">Transmembrane</keyword>
<evidence type="ECO:0000256" key="5">
    <source>
        <dbReference type="ARBA" id="ARBA00023136"/>
    </source>
</evidence>
<feature type="transmembrane region" description="Helical" evidence="6">
    <location>
        <begin position="140"/>
        <end position="162"/>
    </location>
</feature>
<feature type="transmembrane region" description="Helical" evidence="6">
    <location>
        <begin position="29"/>
        <end position="50"/>
    </location>
</feature>
<keyword evidence="4 6" id="KW-1133">Transmembrane helix</keyword>
<dbReference type="Proteomes" id="UP000440096">
    <property type="component" value="Unassembled WGS sequence"/>
</dbReference>
<evidence type="ECO:0000313" key="7">
    <source>
        <dbReference type="EMBL" id="MTD57328.1"/>
    </source>
</evidence>
<dbReference type="RefSeq" id="WP_154759465.1">
    <property type="nucleotide sequence ID" value="NZ_WMBA01000046.1"/>
</dbReference>
<keyword evidence="8" id="KW-1185">Reference proteome</keyword>
<dbReference type="GO" id="GO:0022857">
    <property type="term" value="F:transmembrane transporter activity"/>
    <property type="evidence" value="ECO:0007669"/>
    <property type="project" value="InterPro"/>
</dbReference>
<feature type="transmembrane region" description="Helical" evidence="6">
    <location>
        <begin position="271"/>
        <end position="289"/>
    </location>
</feature>
<evidence type="ECO:0000256" key="3">
    <source>
        <dbReference type="ARBA" id="ARBA00022692"/>
    </source>
</evidence>
<feature type="transmembrane region" description="Helical" evidence="6">
    <location>
        <begin position="192"/>
        <end position="210"/>
    </location>
</feature>
<feature type="transmembrane region" description="Helical" evidence="6">
    <location>
        <begin position="99"/>
        <end position="119"/>
    </location>
</feature>
<evidence type="ECO:0000256" key="2">
    <source>
        <dbReference type="ARBA" id="ARBA00022475"/>
    </source>
</evidence>
<feature type="transmembrane region" description="Helical" evidence="6">
    <location>
        <begin position="71"/>
        <end position="93"/>
    </location>
</feature>
<evidence type="ECO:0000256" key="6">
    <source>
        <dbReference type="SAM" id="Phobius"/>
    </source>
</evidence>
<reference evidence="7 8" key="1">
    <citation type="submission" date="2019-11" db="EMBL/GenBank/DDBJ databases">
        <title>Draft genome of Amycolatopsis RM579.</title>
        <authorList>
            <person name="Duangmal K."/>
            <person name="Mingma R."/>
        </authorList>
    </citation>
    <scope>NUCLEOTIDE SEQUENCE [LARGE SCALE GENOMIC DNA]</scope>
    <source>
        <strain evidence="7 8">RM579</strain>
    </source>
</reference>
<dbReference type="AlphaFoldDB" id="A0A6N7YZG5"/>
<dbReference type="PANTHER" id="PTHR32196:SF37">
    <property type="entry name" value="L-ARABINOSE TRANSPORT SYSTEM PERMEASE PROTEIN ARAH"/>
    <property type="match status" value="1"/>
</dbReference>
<comment type="caution">
    <text evidence="7">The sequence shown here is derived from an EMBL/GenBank/DDBJ whole genome shotgun (WGS) entry which is preliminary data.</text>
</comment>
<evidence type="ECO:0000313" key="8">
    <source>
        <dbReference type="Proteomes" id="UP000440096"/>
    </source>
</evidence>
<proteinExistence type="predicted"/>
<keyword evidence="5 6" id="KW-0472">Membrane</keyword>
<dbReference type="PANTHER" id="PTHR32196">
    <property type="entry name" value="ABC TRANSPORTER PERMEASE PROTEIN YPHD-RELATED-RELATED"/>
    <property type="match status" value="1"/>
</dbReference>
<feature type="transmembrane region" description="Helical" evidence="6">
    <location>
        <begin position="216"/>
        <end position="234"/>
    </location>
</feature>
<sequence>MAVALFVYLSIAADNFLTVLNLRNVASQSAILGIMACAATLLIVAGNFDLSVGAMFAASAIVTVRVVENHPLILGIAAGMLTGMLLGTVNGVIVTKFGVNSFIATLASSLVMGGVILVVTGGRTSNTTNVDFITLSARQFLGLDLMTWVFIGWVVLLGYLLARTIYGRYMYAAGGNALAAQLSGVSVTGIRMATFVISGLGAAIAGILSASQSGSVPVTAGSNLVLISIAAVVVGGTSIRGGDGAVWRTVVGVLFLALIENGFNLLDLDPLYGNIVYGSIILIAAAIDVQARRSG</sequence>
<dbReference type="CDD" id="cd06579">
    <property type="entry name" value="TM_PBP1_transp_AraH_like"/>
    <property type="match status" value="1"/>
</dbReference>
<comment type="subcellular location">
    <subcellularLocation>
        <location evidence="1">Cell membrane</location>
        <topology evidence="1">Multi-pass membrane protein</topology>
    </subcellularLocation>
</comment>
<accession>A0A6N7YZG5</accession>
<dbReference type="InterPro" id="IPR001851">
    <property type="entry name" value="ABC_transp_permease"/>
</dbReference>
<name>A0A6N7YZG5_9PSEU</name>
<evidence type="ECO:0000256" key="1">
    <source>
        <dbReference type="ARBA" id="ARBA00004651"/>
    </source>
</evidence>
<keyword evidence="2" id="KW-1003">Cell membrane</keyword>
<dbReference type="OrthoDB" id="3468954at2"/>
<protein>
    <submittedName>
        <fullName evidence="7">ABC transporter permease</fullName>
    </submittedName>
</protein>